<reference evidence="3" key="1">
    <citation type="journal article" date="2023" name="Mol. Phylogenet. Evol.">
        <title>Genome-scale phylogeny and comparative genomics of the fungal order Sordariales.</title>
        <authorList>
            <person name="Hensen N."/>
            <person name="Bonometti L."/>
            <person name="Westerberg I."/>
            <person name="Brannstrom I.O."/>
            <person name="Guillou S."/>
            <person name="Cros-Aarteil S."/>
            <person name="Calhoun S."/>
            <person name="Haridas S."/>
            <person name="Kuo A."/>
            <person name="Mondo S."/>
            <person name="Pangilinan J."/>
            <person name="Riley R."/>
            <person name="LaButti K."/>
            <person name="Andreopoulos B."/>
            <person name="Lipzen A."/>
            <person name="Chen C."/>
            <person name="Yan M."/>
            <person name="Daum C."/>
            <person name="Ng V."/>
            <person name="Clum A."/>
            <person name="Steindorff A."/>
            <person name="Ohm R.A."/>
            <person name="Martin F."/>
            <person name="Silar P."/>
            <person name="Natvig D.O."/>
            <person name="Lalanne C."/>
            <person name="Gautier V."/>
            <person name="Ament-Velasquez S.L."/>
            <person name="Kruys A."/>
            <person name="Hutchinson M.I."/>
            <person name="Powell A.J."/>
            <person name="Barry K."/>
            <person name="Miller A.N."/>
            <person name="Grigoriev I.V."/>
            <person name="Debuchy R."/>
            <person name="Gladieux P."/>
            <person name="Hiltunen Thoren M."/>
            <person name="Johannesson H."/>
        </authorList>
    </citation>
    <scope>NUCLEOTIDE SEQUENCE</scope>
    <source>
        <strain evidence="3">CBS 359.72</strain>
    </source>
</reference>
<reference evidence="3" key="2">
    <citation type="submission" date="2023-05" db="EMBL/GenBank/DDBJ databases">
        <authorList>
            <consortium name="Lawrence Berkeley National Laboratory"/>
            <person name="Steindorff A."/>
            <person name="Hensen N."/>
            <person name="Bonometti L."/>
            <person name="Westerberg I."/>
            <person name="Brannstrom I.O."/>
            <person name="Guillou S."/>
            <person name="Cros-Aarteil S."/>
            <person name="Calhoun S."/>
            <person name="Haridas S."/>
            <person name="Kuo A."/>
            <person name="Mondo S."/>
            <person name="Pangilinan J."/>
            <person name="Riley R."/>
            <person name="Labutti K."/>
            <person name="Andreopoulos B."/>
            <person name="Lipzen A."/>
            <person name="Chen C."/>
            <person name="Yanf M."/>
            <person name="Daum C."/>
            <person name="Ng V."/>
            <person name="Clum A."/>
            <person name="Ohm R."/>
            <person name="Martin F."/>
            <person name="Silar P."/>
            <person name="Natvig D."/>
            <person name="Lalanne C."/>
            <person name="Gautier V."/>
            <person name="Ament-Velasquez S.L."/>
            <person name="Kruys A."/>
            <person name="Hutchinson M.I."/>
            <person name="Powell A.J."/>
            <person name="Barry K."/>
            <person name="Miller A.N."/>
            <person name="Grigoriev I.V."/>
            <person name="Debuchy R."/>
            <person name="Gladieux P."/>
            <person name="Thoren M.H."/>
            <person name="Johannesson H."/>
        </authorList>
    </citation>
    <scope>NUCLEOTIDE SEQUENCE</scope>
    <source>
        <strain evidence="3">CBS 359.72</strain>
    </source>
</reference>
<comment type="caution">
    <text evidence="3">The sequence shown here is derived from an EMBL/GenBank/DDBJ whole genome shotgun (WGS) entry which is preliminary data.</text>
</comment>
<feature type="domain" description="Phospholipase/carboxylesterase/thioesterase" evidence="2">
    <location>
        <begin position="19"/>
        <end position="265"/>
    </location>
</feature>
<dbReference type="GO" id="GO:0005737">
    <property type="term" value="C:cytoplasm"/>
    <property type="evidence" value="ECO:0007669"/>
    <property type="project" value="TreeGrafter"/>
</dbReference>
<dbReference type="Pfam" id="PF02230">
    <property type="entry name" value="Abhydrolase_2"/>
    <property type="match status" value="1"/>
</dbReference>
<organism evidence="3 4">
    <name type="scientific">Corynascus novoguineensis</name>
    <dbReference type="NCBI Taxonomy" id="1126955"/>
    <lineage>
        <taxon>Eukaryota</taxon>
        <taxon>Fungi</taxon>
        <taxon>Dikarya</taxon>
        <taxon>Ascomycota</taxon>
        <taxon>Pezizomycotina</taxon>
        <taxon>Sordariomycetes</taxon>
        <taxon>Sordariomycetidae</taxon>
        <taxon>Sordariales</taxon>
        <taxon>Chaetomiaceae</taxon>
        <taxon>Corynascus</taxon>
    </lineage>
</organism>
<dbReference type="GO" id="GO:0008474">
    <property type="term" value="F:palmitoyl-(protein) hydrolase activity"/>
    <property type="evidence" value="ECO:0007669"/>
    <property type="project" value="TreeGrafter"/>
</dbReference>
<dbReference type="InterPro" id="IPR050565">
    <property type="entry name" value="LYPA1-2/EST-like"/>
</dbReference>
<dbReference type="InterPro" id="IPR003140">
    <property type="entry name" value="PLipase/COase/thioEstase"/>
</dbReference>
<protein>
    <submittedName>
        <fullName evidence="3">Alpha/Beta hydrolase protein</fullName>
    </submittedName>
</protein>
<evidence type="ECO:0000259" key="2">
    <source>
        <dbReference type="Pfam" id="PF02230"/>
    </source>
</evidence>
<dbReference type="EMBL" id="MU857606">
    <property type="protein sequence ID" value="KAK4251327.1"/>
    <property type="molecule type" value="Genomic_DNA"/>
</dbReference>
<evidence type="ECO:0000313" key="4">
    <source>
        <dbReference type="Proteomes" id="UP001303647"/>
    </source>
</evidence>
<dbReference type="PANTHER" id="PTHR10655:SF63">
    <property type="entry name" value="PHOSPHOLIPASE_CARBOXYLESTERASE_THIOESTERASE DOMAIN-CONTAINING PROTEIN"/>
    <property type="match status" value="1"/>
</dbReference>
<evidence type="ECO:0000256" key="1">
    <source>
        <dbReference type="ARBA" id="ARBA00006499"/>
    </source>
</evidence>
<dbReference type="InterPro" id="IPR029058">
    <property type="entry name" value="AB_hydrolase_fold"/>
</dbReference>
<dbReference type="AlphaFoldDB" id="A0AAN7HNC7"/>
<keyword evidence="3" id="KW-0378">Hydrolase</keyword>
<gene>
    <name evidence="3" type="ORF">C7999DRAFT_28057</name>
</gene>
<dbReference type="GO" id="GO:0052689">
    <property type="term" value="F:carboxylic ester hydrolase activity"/>
    <property type="evidence" value="ECO:0007669"/>
    <property type="project" value="TreeGrafter"/>
</dbReference>
<dbReference type="Gene3D" id="3.40.50.1820">
    <property type="entry name" value="alpha/beta hydrolase"/>
    <property type="match status" value="1"/>
</dbReference>
<dbReference type="Proteomes" id="UP001303647">
    <property type="component" value="Unassembled WGS sequence"/>
</dbReference>
<evidence type="ECO:0000313" key="3">
    <source>
        <dbReference type="EMBL" id="KAK4251327.1"/>
    </source>
</evidence>
<dbReference type="SUPFAM" id="SSF53474">
    <property type="entry name" value="alpha/beta-Hydrolases"/>
    <property type="match status" value="1"/>
</dbReference>
<sequence>MSATTTTTQDLPIITIPPSPPHPHTHTIIFLHGRGDNTRSFTRALQNWYSSRGTTLFDTFPTIRWVFPQAPLRPVASTAGPARQPDVFPQWFDVWTPRDFSEREDVQIEGLRESVPAIRDTVAREAARLGGRWDRVILAGISMGAATSVHTLFNLDVPLEGGGRLAGFLGFCGRCPFAGRSLEGIREVLALPGAPAGGENGVLSRTPILLEHNVDDPLVLVENGRRLRDTLKSFGAQVEWKEYAKGGHWFQEPEGIDDVVEFLNRVVLGGNAGERTQAAADPEAMDLS</sequence>
<name>A0AAN7HNC7_9PEZI</name>
<accession>A0AAN7HNC7</accession>
<keyword evidence="4" id="KW-1185">Reference proteome</keyword>
<comment type="similarity">
    <text evidence="1">Belongs to the AB hydrolase superfamily. AB hydrolase 2 family.</text>
</comment>
<dbReference type="PANTHER" id="PTHR10655">
    <property type="entry name" value="LYSOPHOSPHOLIPASE-RELATED"/>
    <property type="match status" value="1"/>
</dbReference>
<proteinExistence type="inferred from homology"/>